<dbReference type="SFLD" id="SFLDS00003">
    <property type="entry name" value="Haloacid_Dehalogenase"/>
    <property type="match status" value="1"/>
</dbReference>
<dbReference type="InterPro" id="IPR059000">
    <property type="entry name" value="ATPase_P-type_domA"/>
</dbReference>
<dbReference type="GO" id="GO:0016887">
    <property type="term" value="F:ATP hydrolysis activity"/>
    <property type="evidence" value="ECO:0007669"/>
    <property type="project" value="InterPro"/>
</dbReference>
<dbReference type="EMBL" id="DF967968">
    <property type="protein sequence ID" value="GAP08730.1"/>
    <property type="molecule type" value="Genomic_DNA"/>
</dbReference>
<keyword evidence="9" id="KW-1278">Translocase</keyword>
<dbReference type="InterPro" id="IPR023299">
    <property type="entry name" value="ATPase_P-typ_cyto_dom_N"/>
</dbReference>
<dbReference type="Pfam" id="PF00403">
    <property type="entry name" value="HMA"/>
    <property type="match status" value="1"/>
</dbReference>
<keyword evidence="5 12" id="KW-0812">Transmembrane</keyword>
<dbReference type="InterPro" id="IPR008250">
    <property type="entry name" value="ATPase_P-typ_transduc_dom_A_sf"/>
</dbReference>
<evidence type="ECO:0000256" key="4">
    <source>
        <dbReference type="ARBA" id="ARBA00022553"/>
    </source>
</evidence>
<dbReference type="Pfam" id="PF00702">
    <property type="entry name" value="Hydrolase"/>
    <property type="match status" value="1"/>
</dbReference>
<evidence type="ECO:0000256" key="3">
    <source>
        <dbReference type="ARBA" id="ARBA00022475"/>
    </source>
</evidence>
<evidence type="ECO:0000256" key="10">
    <source>
        <dbReference type="ARBA" id="ARBA00022989"/>
    </source>
</evidence>
<keyword evidence="11 12" id="KW-0472">Membrane</keyword>
<keyword evidence="4" id="KW-0597">Phosphoprotein</keyword>
<dbReference type="InterPro" id="IPR051014">
    <property type="entry name" value="Cation_Transport_ATPase_IB"/>
</dbReference>
<evidence type="ECO:0000313" key="15">
    <source>
        <dbReference type="EMBL" id="GAP08730.1"/>
    </source>
</evidence>
<dbReference type="PRINTS" id="PR00941">
    <property type="entry name" value="CDATPASE"/>
</dbReference>
<dbReference type="InterPro" id="IPR036412">
    <property type="entry name" value="HAD-like_sf"/>
</dbReference>
<dbReference type="AlphaFoldDB" id="A0A7U9KMS6"/>
<reference evidence="14" key="1">
    <citation type="journal article" date="2015" name="Genome Announc.">
        <title>Draft Genome Sequences of Anaerolinea thermolimosa IMO-1, Bellilinea caldifistulae GOMI-1, Leptolinea tardivitalis YMTK-2, Levilinea saccharolytica KIBI-1, Longilinea arvoryzae KOME-1, Previously Described as Members of the Class Anaerolineae (Chloroflexi).</title>
        <authorList>
            <person name="Matsuura N."/>
            <person name="Tourlousse M.D."/>
            <person name="Ohashi A."/>
            <person name="Hugenholtz P."/>
            <person name="Sekiguchi Y."/>
        </authorList>
    </citation>
    <scope>NUCLEOTIDE SEQUENCE</scope>
    <source>
        <strain evidence="14">IMO-1</strain>
    </source>
</reference>
<dbReference type="RefSeq" id="WP_062196541.1">
    <property type="nucleotide sequence ID" value="NZ_DF967968.1"/>
</dbReference>
<dbReference type="InterPro" id="IPR001757">
    <property type="entry name" value="P_typ_ATPase"/>
</dbReference>
<organism evidence="14 16">
    <name type="scientific">Anaerolinea thermolimosa</name>
    <dbReference type="NCBI Taxonomy" id="229919"/>
    <lineage>
        <taxon>Bacteria</taxon>
        <taxon>Bacillati</taxon>
        <taxon>Chloroflexota</taxon>
        <taxon>Anaerolineae</taxon>
        <taxon>Anaerolineales</taxon>
        <taxon>Anaerolineaceae</taxon>
        <taxon>Anaerolinea</taxon>
    </lineage>
</organism>
<dbReference type="Proteomes" id="UP000253922">
    <property type="component" value="Unassembled WGS sequence"/>
</dbReference>
<dbReference type="PANTHER" id="PTHR48085:SF5">
    <property type="entry name" value="CADMIUM_ZINC-TRANSPORTING ATPASE HMA4-RELATED"/>
    <property type="match status" value="1"/>
</dbReference>
<gene>
    <name evidence="14" type="ORF">ATHL_03637</name>
    <name evidence="15" type="ORF">ATHL_03638</name>
</gene>
<dbReference type="InterPro" id="IPR023298">
    <property type="entry name" value="ATPase_P-typ_TM_dom_sf"/>
</dbReference>
<dbReference type="GO" id="GO:0005524">
    <property type="term" value="F:ATP binding"/>
    <property type="evidence" value="ECO:0007669"/>
    <property type="project" value="UniProtKB-UniRule"/>
</dbReference>
<comment type="similarity">
    <text evidence="2 12">Belongs to the cation transport ATPase (P-type) (TC 3.A.3) family. Type IB subfamily.</text>
</comment>
<keyword evidence="16" id="KW-1185">Reference proteome</keyword>
<dbReference type="Pfam" id="PF00122">
    <property type="entry name" value="E1-E2_ATPase"/>
    <property type="match status" value="1"/>
</dbReference>
<evidence type="ECO:0000313" key="16">
    <source>
        <dbReference type="Proteomes" id="UP000253922"/>
    </source>
</evidence>
<dbReference type="InterPro" id="IPR018303">
    <property type="entry name" value="ATPase_P-typ_P_site"/>
</dbReference>
<feature type="domain" description="HMA" evidence="13">
    <location>
        <begin position="4"/>
        <end position="67"/>
    </location>
</feature>
<comment type="subcellular location">
    <subcellularLocation>
        <location evidence="1">Cell membrane</location>
        <topology evidence="1">Multi-pass membrane protein</topology>
    </subcellularLocation>
</comment>
<dbReference type="PROSITE" id="PS50846">
    <property type="entry name" value="HMA_2"/>
    <property type="match status" value="1"/>
</dbReference>
<dbReference type="GO" id="GO:0046872">
    <property type="term" value="F:metal ion binding"/>
    <property type="evidence" value="ECO:0007669"/>
    <property type="project" value="UniProtKB-KW"/>
</dbReference>
<dbReference type="PANTHER" id="PTHR48085">
    <property type="entry name" value="CADMIUM/ZINC-TRANSPORTING ATPASE HMA2-RELATED"/>
    <property type="match status" value="1"/>
</dbReference>
<name>A0A7U9KMS6_9CHLR</name>
<dbReference type="SUPFAM" id="SSF56784">
    <property type="entry name" value="HAD-like"/>
    <property type="match status" value="1"/>
</dbReference>
<dbReference type="Gene3D" id="3.40.1110.10">
    <property type="entry name" value="Calcium-transporting ATPase, cytoplasmic domain N"/>
    <property type="match status" value="1"/>
</dbReference>
<dbReference type="GO" id="GO:0015086">
    <property type="term" value="F:cadmium ion transmembrane transporter activity"/>
    <property type="evidence" value="ECO:0007669"/>
    <property type="project" value="TreeGrafter"/>
</dbReference>
<keyword evidence="3 12" id="KW-1003">Cell membrane</keyword>
<keyword evidence="7 12" id="KW-0547">Nucleotide-binding</keyword>
<feature type="transmembrane region" description="Helical" evidence="12">
    <location>
        <begin position="121"/>
        <end position="145"/>
    </location>
</feature>
<keyword evidence="6 12" id="KW-0479">Metal-binding</keyword>
<evidence type="ECO:0000256" key="8">
    <source>
        <dbReference type="ARBA" id="ARBA00022840"/>
    </source>
</evidence>
<dbReference type="EMBL" id="DF967968">
    <property type="protein sequence ID" value="GAP08729.1"/>
    <property type="molecule type" value="Genomic_DNA"/>
</dbReference>
<dbReference type="PROSITE" id="PS01047">
    <property type="entry name" value="HMA_1"/>
    <property type="match status" value="1"/>
</dbReference>
<evidence type="ECO:0000256" key="12">
    <source>
        <dbReference type="RuleBase" id="RU362081"/>
    </source>
</evidence>
<keyword evidence="8 12" id="KW-0067">ATP-binding</keyword>
<evidence type="ECO:0000313" key="14">
    <source>
        <dbReference type="EMBL" id="GAP08729.1"/>
    </source>
</evidence>
<dbReference type="Gene3D" id="2.70.150.10">
    <property type="entry name" value="Calcium-transporting ATPase, cytoplasmic transduction domain A"/>
    <property type="match status" value="1"/>
</dbReference>
<evidence type="ECO:0000256" key="1">
    <source>
        <dbReference type="ARBA" id="ARBA00004651"/>
    </source>
</evidence>
<feature type="transmembrane region" description="Helical" evidence="12">
    <location>
        <begin position="96"/>
        <end position="115"/>
    </location>
</feature>
<dbReference type="GO" id="GO:0005886">
    <property type="term" value="C:plasma membrane"/>
    <property type="evidence" value="ECO:0007669"/>
    <property type="project" value="UniProtKB-SubCell"/>
</dbReference>
<evidence type="ECO:0000256" key="2">
    <source>
        <dbReference type="ARBA" id="ARBA00006024"/>
    </source>
</evidence>
<sequence>MTISHQTYSVEGMDCADCARHIEEGVSRLPGVTGARVHFATGLLEVEGAPDEKALRARVESLGYRLKDPANPAEEKPGAGAGGFIRFLLAASETRLALIGGAILLLSLLVEPFRLPAVLGSALQIIALGVAGWPVARAGLANLWINRSISINLLMTIAALGAVVIGDIAEAATLIFLFDLAEALEGYTTERARRTLGELRSLAPHLALRVSDAGEALVAVEDLRPGDRILVRAGERIPIDGEVLRGNSEVDQSPITGESIPVEKGPGAKVFAGSVNGRGVLEVKVTHHAEDTTLARIVRMVTEAQNRRAPSQRFIDRFATWYTPVVVGVAVLVAIIPPLFFGQPFLNSGGETGWLYRALALLVIACPCALVISAPVTIISAITAAARQGVLFKGGVYLEALAQVKQVAFDKTGTLTRGSPSLTRYRAEDCANGGSCEPSRPCEACGDVLALAAALEKHSTHPLAQAVVGAAQRVGLDTRYPPAEELTSLNGRGLQGRVAGQLATIGNHALFDAYHPHSDRLCAEVNQAEAQGQTAMLLCDGQRVRGYLAVADTLRPASPAVVAELKRLGLRTTMLTGDNPAVAQEVGAQLGISEVRAGLLPEDKVEAVRQLAATDGRLAMVGDGINDAPALSAAEVGVAVGGAGSAAAMETADVVLMSGDLSRLPFAVRLARRTLGLIRQNVAVSLGIKLLFILLALNGWATLWMAVAADMGVSLLVTLNGMRPLRMKA</sequence>
<feature type="transmembrane region" description="Helical" evidence="12">
    <location>
        <begin position="354"/>
        <end position="383"/>
    </location>
</feature>
<protein>
    <submittedName>
        <fullName evidence="14">Heavy metal-(Cd/Co/Hg/Pb/Zn)-translocating P-type ATPase</fullName>
    </submittedName>
</protein>
<evidence type="ECO:0000256" key="7">
    <source>
        <dbReference type="ARBA" id="ARBA00022741"/>
    </source>
</evidence>
<dbReference type="NCBIfam" id="TIGR01494">
    <property type="entry name" value="ATPase_P-type"/>
    <property type="match status" value="2"/>
</dbReference>
<dbReference type="InterPro" id="IPR017969">
    <property type="entry name" value="Heavy-metal-associated_CS"/>
</dbReference>
<dbReference type="InterPro" id="IPR036163">
    <property type="entry name" value="HMA_dom_sf"/>
</dbReference>
<dbReference type="SUPFAM" id="SSF81653">
    <property type="entry name" value="Calcium ATPase, transduction domain A"/>
    <property type="match status" value="1"/>
</dbReference>
<dbReference type="GO" id="GO:0019829">
    <property type="term" value="F:ATPase-coupled monoatomic cation transmembrane transporter activity"/>
    <property type="evidence" value="ECO:0007669"/>
    <property type="project" value="InterPro"/>
</dbReference>
<dbReference type="CDD" id="cd00371">
    <property type="entry name" value="HMA"/>
    <property type="match status" value="1"/>
</dbReference>
<dbReference type="SFLD" id="SFLDF00027">
    <property type="entry name" value="p-type_atpase"/>
    <property type="match status" value="1"/>
</dbReference>
<dbReference type="InterPro" id="IPR006121">
    <property type="entry name" value="HMA_dom"/>
</dbReference>
<feature type="transmembrane region" description="Helical" evidence="12">
    <location>
        <begin position="321"/>
        <end position="342"/>
    </location>
</feature>
<dbReference type="NCBIfam" id="TIGR01512">
    <property type="entry name" value="ATPase-IB2_Cd"/>
    <property type="match status" value="1"/>
</dbReference>
<reference evidence="16" key="2">
    <citation type="submission" date="2015-07" db="EMBL/GenBank/DDBJ databases">
        <title>Draft Genome Sequences of Anaerolinea thermolimosa IMO-1, Bellilinea caldifistulae GOMI-1, Leptolinea tardivitalis YMTK-2, Levilinea saccharolytica KIBI-1,Longilinea arvoryzae KOME-1, Previously Described as Members of the Anaerolineaceae (Chloroflexi).</title>
        <authorList>
            <person name="Sekiguchi Y."/>
            <person name="Ohashi A."/>
            <person name="Matsuura N."/>
            <person name="Tourlousse M.D."/>
        </authorList>
    </citation>
    <scope>NUCLEOTIDE SEQUENCE [LARGE SCALE GENOMIC DNA]</scope>
    <source>
        <strain evidence="16">IMO-1</strain>
    </source>
</reference>
<dbReference type="Gene3D" id="3.40.50.1000">
    <property type="entry name" value="HAD superfamily/HAD-like"/>
    <property type="match status" value="1"/>
</dbReference>
<dbReference type="SUPFAM" id="SSF55008">
    <property type="entry name" value="HMA, heavy metal-associated domain"/>
    <property type="match status" value="1"/>
</dbReference>
<keyword evidence="10 12" id="KW-1133">Transmembrane helix</keyword>
<evidence type="ECO:0000259" key="13">
    <source>
        <dbReference type="PROSITE" id="PS50846"/>
    </source>
</evidence>
<dbReference type="PRINTS" id="PR00119">
    <property type="entry name" value="CATATPASE"/>
</dbReference>
<dbReference type="InterPro" id="IPR044492">
    <property type="entry name" value="P_typ_ATPase_HD_dom"/>
</dbReference>
<evidence type="ECO:0000256" key="5">
    <source>
        <dbReference type="ARBA" id="ARBA00022692"/>
    </source>
</evidence>
<dbReference type="InterPro" id="IPR023214">
    <property type="entry name" value="HAD_sf"/>
</dbReference>
<evidence type="ECO:0000256" key="6">
    <source>
        <dbReference type="ARBA" id="ARBA00022723"/>
    </source>
</evidence>
<proteinExistence type="inferred from homology"/>
<dbReference type="InterPro" id="IPR027256">
    <property type="entry name" value="P-typ_ATPase_IB"/>
</dbReference>
<evidence type="ECO:0000256" key="9">
    <source>
        <dbReference type="ARBA" id="ARBA00022967"/>
    </source>
</evidence>
<dbReference type="SUPFAM" id="SSF81665">
    <property type="entry name" value="Calcium ATPase, transmembrane domain M"/>
    <property type="match status" value="1"/>
</dbReference>
<dbReference type="FunFam" id="2.70.150.10:FF:000002">
    <property type="entry name" value="Copper-transporting ATPase 1, putative"/>
    <property type="match status" value="1"/>
</dbReference>
<dbReference type="PROSITE" id="PS00154">
    <property type="entry name" value="ATPASE_E1_E2"/>
    <property type="match status" value="1"/>
</dbReference>
<feature type="transmembrane region" description="Helical" evidence="12">
    <location>
        <begin position="677"/>
        <end position="697"/>
    </location>
</feature>
<accession>A0A7U9KMS6</accession>
<dbReference type="SFLD" id="SFLDG00002">
    <property type="entry name" value="C1.7:_P-type_atpase_like"/>
    <property type="match status" value="1"/>
</dbReference>
<evidence type="ECO:0000256" key="11">
    <source>
        <dbReference type="ARBA" id="ARBA00023136"/>
    </source>
</evidence>
<dbReference type="Gene3D" id="3.30.70.100">
    <property type="match status" value="1"/>
</dbReference>
<dbReference type="NCBIfam" id="TIGR01525">
    <property type="entry name" value="ATPase-IB_hvy"/>
    <property type="match status" value="1"/>
</dbReference>